<evidence type="ECO:0000256" key="4">
    <source>
        <dbReference type="ARBA" id="ARBA00016020"/>
    </source>
</evidence>
<dbReference type="SUPFAM" id="SSF48371">
    <property type="entry name" value="ARM repeat"/>
    <property type="match status" value="1"/>
</dbReference>
<dbReference type="GO" id="GO:0005634">
    <property type="term" value="C:nucleus"/>
    <property type="evidence" value="ECO:0007669"/>
    <property type="project" value="UniProtKB-SubCell"/>
</dbReference>
<dbReference type="PANTHER" id="PTHR12363">
    <property type="entry name" value="TRANSPORTIN 3 AND IMPORTIN 13"/>
    <property type="match status" value="1"/>
</dbReference>
<dbReference type="InterPro" id="IPR051345">
    <property type="entry name" value="Importin_beta-like_NTR"/>
</dbReference>
<gene>
    <name evidence="9" type="ORF">EB796_024005</name>
</gene>
<proteinExistence type="inferred from homology"/>
<dbReference type="InterPro" id="IPR040709">
    <property type="entry name" value="Importin_rep_1"/>
</dbReference>
<comment type="caution">
    <text evidence="9">The sequence shown here is derived from an EMBL/GenBank/DDBJ whole genome shotgun (WGS) entry which is preliminary data.</text>
</comment>
<comment type="similarity">
    <text evidence="2">Belongs to the importin beta family.</text>
</comment>
<accession>A0A7J7IV34</accession>
<keyword evidence="6" id="KW-0677">Repeat</keyword>
<dbReference type="Pfam" id="PF18773">
    <property type="entry name" value="Importin_rep"/>
    <property type="match status" value="1"/>
</dbReference>
<protein>
    <recommendedName>
        <fullName evidence="4">Importin-13</fullName>
    </recommendedName>
</protein>
<evidence type="ECO:0000256" key="7">
    <source>
        <dbReference type="ARBA" id="ARBA00023242"/>
    </source>
</evidence>
<evidence type="ECO:0000256" key="3">
    <source>
        <dbReference type="ARBA" id="ARBA00011422"/>
    </source>
</evidence>
<dbReference type="InterPro" id="IPR040520">
    <property type="entry name" value="Importin_rep_3"/>
</dbReference>
<evidence type="ECO:0000259" key="8">
    <source>
        <dbReference type="SMART" id="SM00913"/>
    </source>
</evidence>
<dbReference type="Pfam" id="PF03810">
    <property type="entry name" value="IBN_N"/>
    <property type="match status" value="1"/>
</dbReference>
<dbReference type="Gene3D" id="1.25.10.10">
    <property type="entry name" value="Leucine-rich Repeat Variant"/>
    <property type="match status" value="2"/>
</dbReference>
<dbReference type="AlphaFoldDB" id="A0A7J7IV34"/>
<sequence>MEEISVEAISQAVNQFYHCPAVRDKAHSWLESFQASREAWQFCWLLLSPDKPLEVQFYGAATLHNKVFKYWHEIAPEDVEKVHNRLMNTILQYSSNPNGRLIATKLCLVLSGVILHTITEKWPDAVSQVIAAFQSCETIAAEERCRLLLEVLTGLTDEFKHANYGVRSGQGSATYLKVMQQFDHIRQLITPLISLEVPEIVQIAALKCMISWNGFGVKLDQLEELLEKTFHCLLNTYESELLVDALVMAFTSHEPSQYPRTIKKYFMEVLKLFPRWQKEFEEENMDWCKDISRLVIGMAEENISLIAKLFVGDEADQQLCLNVVGMILHFTNVKGNFPVDETLSEISFGFWYILQEITQTASAQEHAAHYLKLLTPVYINLVHVLLRKAQYPDDSVYKSMNGDEKEIFRCYRQDIADTIMYAHCILFDNLALLLKSCVMDVTCRLPDVRWQEVESILYILSNVIDVSLSEDEEEWEINEYTDRLTKTPDTKEDIMLVEVINLISKLNLDHEILLISVLQVIGAFSEKYEQKPELLSVVFPIILLKGLNSAETVLFATSALKDICKDNNKLIEPYSDDIISVCHQKISSNTLSSRDAARLFSCVGHVLSTLPQDRIHQWLEKLLPPITYSLHQAASLSPSGPVKLQLMDKIQMLTFLFDSLDVCKYEDKTASHDSQPTVIILCCTDTHGKTDLLESYMNLCVQMSKKSSDVLADKDFPFDDVFEMAVRGILLPEYLTVKACCSFLTDVITKKAKYTRLDVLVPNIATFLYDSLLKCVGGYSPRGNELHVTTVFLAMNLSYLPIATQTMQLLLNQENYPVPQVTADDKLRFIKDVIKERSSKRRLQEIITTFSMICRGIAGTAYAQQTALSMQFR</sequence>
<evidence type="ECO:0000313" key="9">
    <source>
        <dbReference type="EMBL" id="KAF6017675.1"/>
    </source>
</evidence>
<name>A0A7J7IV34_BUGNE</name>
<dbReference type="GO" id="GO:0005737">
    <property type="term" value="C:cytoplasm"/>
    <property type="evidence" value="ECO:0007669"/>
    <property type="project" value="TreeGrafter"/>
</dbReference>
<evidence type="ECO:0000256" key="2">
    <source>
        <dbReference type="ARBA" id="ARBA00007991"/>
    </source>
</evidence>
<evidence type="ECO:0000313" key="10">
    <source>
        <dbReference type="Proteomes" id="UP000593567"/>
    </source>
</evidence>
<dbReference type="PANTHER" id="PTHR12363:SF33">
    <property type="entry name" value="IMPORTIN-13"/>
    <property type="match status" value="1"/>
</dbReference>
<keyword evidence="10" id="KW-1185">Reference proteome</keyword>
<feature type="domain" description="Importin N-terminal" evidence="8">
    <location>
        <begin position="26"/>
        <end position="92"/>
    </location>
</feature>
<dbReference type="OrthoDB" id="2016913at2759"/>
<dbReference type="InterPro" id="IPR013598">
    <property type="entry name" value="Exportin-1/Importin-b-like"/>
</dbReference>
<dbReference type="SMART" id="SM00913">
    <property type="entry name" value="IBN_N"/>
    <property type="match status" value="1"/>
</dbReference>
<dbReference type="InterPro" id="IPR001494">
    <property type="entry name" value="Importin-beta_N"/>
</dbReference>
<comment type="subunit">
    <text evidence="3">Interacts with UBC9, RAN, RBM8A, eIF-1A and PAX6.</text>
</comment>
<dbReference type="EMBL" id="VXIV02003367">
    <property type="protein sequence ID" value="KAF6017675.1"/>
    <property type="molecule type" value="Genomic_DNA"/>
</dbReference>
<reference evidence="9" key="1">
    <citation type="submission" date="2020-06" db="EMBL/GenBank/DDBJ databases">
        <title>Draft genome of Bugula neritina, a colonial animal packing powerful symbionts and potential medicines.</title>
        <authorList>
            <person name="Rayko M."/>
        </authorList>
    </citation>
    <scope>NUCLEOTIDE SEQUENCE [LARGE SCALE GENOMIC DNA]</scope>
    <source>
        <strain evidence="9">Kwan_BN1</strain>
    </source>
</reference>
<dbReference type="GO" id="GO:0031267">
    <property type="term" value="F:small GTPase binding"/>
    <property type="evidence" value="ECO:0007669"/>
    <property type="project" value="InterPro"/>
</dbReference>
<keyword evidence="7" id="KW-0539">Nucleus</keyword>
<dbReference type="Pfam" id="PF18806">
    <property type="entry name" value="Importin_rep_3"/>
    <property type="match status" value="1"/>
</dbReference>
<dbReference type="InterPro" id="IPR016024">
    <property type="entry name" value="ARM-type_fold"/>
</dbReference>
<evidence type="ECO:0000256" key="6">
    <source>
        <dbReference type="ARBA" id="ARBA00022737"/>
    </source>
</evidence>
<dbReference type="InterPro" id="IPR011989">
    <property type="entry name" value="ARM-like"/>
</dbReference>
<dbReference type="Pfam" id="PF08389">
    <property type="entry name" value="Xpo1"/>
    <property type="match status" value="1"/>
</dbReference>
<dbReference type="GO" id="GO:0006606">
    <property type="term" value="P:protein import into nucleus"/>
    <property type="evidence" value="ECO:0007669"/>
    <property type="project" value="TreeGrafter"/>
</dbReference>
<evidence type="ECO:0000256" key="1">
    <source>
        <dbReference type="ARBA" id="ARBA00004123"/>
    </source>
</evidence>
<evidence type="ECO:0000256" key="5">
    <source>
        <dbReference type="ARBA" id="ARBA00022448"/>
    </source>
</evidence>
<organism evidence="9 10">
    <name type="scientific">Bugula neritina</name>
    <name type="common">Brown bryozoan</name>
    <name type="synonym">Sertularia neritina</name>
    <dbReference type="NCBI Taxonomy" id="10212"/>
    <lineage>
        <taxon>Eukaryota</taxon>
        <taxon>Metazoa</taxon>
        <taxon>Spiralia</taxon>
        <taxon>Lophotrochozoa</taxon>
        <taxon>Bryozoa</taxon>
        <taxon>Gymnolaemata</taxon>
        <taxon>Cheilostomatida</taxon>
        <taxon>Flustrina</taxon>
        <taxon>Buguloidea</taxon>
        <taxon>Bugulidae</taxon>
        <taxon>Bugula</taxon>
    </lineage>
</organism>
<dbReference type="Proteomes" id="UP000593567">
    <property type="component" value="Unassembled WGS sequence"/>
</dbReference>
<keyword evidence="5" id="KW-0813">Transport</keyword>
<comment type="subcellular location">
    <subcellularLocation>
        <location evidence="1">Nucleus</location>
    </subcellularLocation>
</comment>